<gene>
    <name evidence="1" type="ORF">GLOIN_2v1572258</name>
</gene>
<dbReference type="Proteomes" id="UP000018888">
    <property type="component" value="Unassembled WGS sequence"/>
</dbReference>
<proteinExistence type="predicted"/>
<name>A0A2P4QB57_RHIID</name>
<protein>
    <submittedName>
        <fullName evidence="1">Uncharacterized protein</fullName>
    </submittedName>
</protein>
<reference evidence="1 2" key="2">
    <citation type="journal article" date="2018" name="New Phytol.">
        <title>High intraspecific genome diversity in the model arbuscular mycorrhizal symbiont Rhizophagus irregularis.</title>
        <authorList>
            <person name="Chen E.C.H."/>
            <person name="Morin E."/>
            <person name="Beaudet D."/>
            <person name="Noel J."/>
            <person name="Yildirir G."/>
            <person name="Ndikumana S."/>
            <person name="Charron P."/>
            <person name="St-Onge C."/>
            <person name="Giorgi J."/>
            <person name="Kruger M."/>
            <person name="Marton T."/>
            <person name="Ropars J."/>
            <person name="Grigoriev I.V."/>
            <person name="Hainaut M."/>
            <person name="Henrissat B."/>
            <person name="Roux C."/>
            <person name="Martin F."/>
            <person name="Corradi N."/>
        </authorList>
    </citation>
    <scope>NUCLEOTIDE SEQUENCE [LARGE SCALE GENOMIC DNA]</scope>
    <source>
        <strain evidence="1 2">DAOM 197198</strain>
    </source>
</reference>
<comment type="caution">
    <text evidence="1">The sequence shown here is derived from an EMBL/GenBank/DDBJ whole genome shotgun (WGS) entry which is preliminary data.</text>
</comment>
<evidence type="ECO:0000313" key="2">
    <source>
        <dbReference type="Proteomes" id="UP000018888"/>
    </source>
</evidence>
<dbReference type="EMBL" id="AUPC02000067">
    <property type="protein sequence ID" value="POG74871.1"/>
    <property type="molecule type" value="Genomic_DNA"/>
</dbReference>
<dbReference type="AlphaFoldDB" id="A0A2P4QB57"/>
<accession>A0A2P4QB57</accession>
<reference evidence="1 2" key="1">
    <citation type="journal article" date="2013" name="Proc. Natl. Acad. Sci. U.S.A.">
        <title>Genome of an arbuscular mycorrhizal fungus provides insight into the oldest plant symbiosis.</title>
        <authorList>
            <person name="Tisserant E."/>
            <person name="Malbreil M."/>
            <person name="Kuo A."/>
            <person name="Kohler A."/>
            <person name="Symeonidi A."/>
            <person name="Balestrini R."/>
            <person name="Charron P."/>
            <person name="Duensing N."/>
            <person name="Frei Dit Frey N."/>
            <person name="Gianinazzi-Pearson V."/>
            <person name="Gilbert L.B."/>
            <person name="Handa Y."/>
            <person name="Herr J.R."/>
            <person name="Hijri M."/>
            <person name="Koul R."/>
            <person name="Kawaguchi M."/>
            <person name="Krajinski F."/>
            <person name="Lammers P.J."/>
            <person name="Masclaux F.G."/>
            <person name="Murat C."/>
            <person name="Morin E."/>
            <person name="Ndikumana S."/>
            <person name="Pagni M."/>
            <person name="Petitpierre D."/>
            <person name="Requena N."/>
            <person name="Rosikiewicz P."/>
            <person name="Riley R."/>
            <person name="Saito K."/>
            <person name="San Clemente H."/>
            <person name="Shapiro H."/>
            <person name="van Tuinen D."/>
            <person name="Becard G."/>
            <person name="Bonfante P."/>
            <person name="Paszkowski U."/>
            <person name="Shachar-Hill Y.Y."/>
            <person name="Tuskan G.A."/>
            <person name="Young P.W."/>
            <person name="Sanders I.R."/>
            <person name="Henrissat B."/>
            <person name="Rensing S.A."/>
            <person name="Grigoriev I.V."/>
            <person name="Corradi N."/>
            <person name="Roux C."/>
            <person name="Martin F."/>
        </authorList>
    </citation>
    <scope>NUCLEOTIDE SEQUENCE [LARGE SCALE GENOMIC DNA]</scope>
    <source>
        <strain evidence="1 2">DAOM 197198</strain>
    </source>
</reference>
<organism evidence="1 2">
    <name type="scientific">Rhizophagus irregularis (strain DAOM 181602 / DAOM 197198 / MUCL 43194)</name>
    <name type="common">Arbuscular mycorrhizal fungus</name>
    <name type="synonym">Glomus intraradices</name>
    <dbReference type="NCBI Taxonomy" id="747089"/>
    <lineage>
        <taxon>Eukaryota</taxon>
        <taxon>Fungi</taxon>
        <taxon>Fungi incertae sedis</taxon>
        <taxon>Mucoromycota</taxon>
        <taxon>Glomeromycotina</taxon>
        <taxon>Glomeromycetes</taxon>
        <taxon>Glomerales</taxon>
        <taxon>Glomeraceae</taxon>
        <taxon>Rhizophagus</taxon>
    </lineage>
</organism>
<keyword evidence="2" id="KW-1185">Reference proteome</keyword>
<sequence>MILSFYYVIDYYAEAASTVFKRFLSYYLLHECVHIFLLLGCSHYKFLNQELIILKLMKGHMIYNQNIIQHFQLPPFILPLIFSNFQYLNKFAFCNLSYCFFDGCHI</sequence>
<evidence type="ECO:0000313" key="1">
    <source>
        <dbReference type="EMBL" id="POG74871.1"/>
    </source>
</evidence>